<dbReference type="OrthoDB" id="15212at2157"/>
<proteinExistence type="predicted"/>
<evidence type="ECO:0000313" key="8">
    <source>
        <dbReference type="Proteomes" id="UP000002593"/>
    </source>
</evidence>
<dbReference type="Proteomes" id="UP000002593">
    <property type="component" value="Chromosome"/>
</dbReference>
<gene>
    <name evidence="7" type="ordered locus">Hbut_0891</name>
</gene>
<feature type="transmembrane region" description="Helical" evidence="5">
    <location>
        <begin position="307"/>
        <end position="335"/>
    </location>
</feature>
<sequence length="378" mass="40153">MASTVELLAAYLTVWLVVTFAASRIAAGRLGDRVSISSLAVVIKISRRFEVFEKLRRYRLVGYLLDAGIAATVLLAGFFYYILARRLILLLTRAEAAGTAPLVPIIPGLTISVETFLYLLPGLSLAVIAHELLHALAARYEGVEVKSAGFLVALGLIPAAFVEPDEEQLLRAHLRSKLRIYSAGILANTVLALLFIALLNTLAASGFALAIVDVEPGSPAAASGLPANTLVKAIYVNGTETTSLSEFVETLHTLYQGKGPENVSLSLTIVLWNGEIVNVTKPVGAERIGISLAEVPISLAELGFSPYIAYILNIVLNLALTANLGLALINAVPIFVTDGAQVLRSVTIRVLGEKLGMTVTVLVSAFTLALIAPNIYVP</sequence>
<keyword evidence="8" id="KW-1185">Reference proteome</keyword>
<dbReference type="STRING" id="415426.Hbut_0891"/>
<feature type="domain" description="Peptidase M50" evidence="6">
    <location>
        <begin position="121"/>
        <end position="371"/>
    </location>
</feature>
<dbReference type="eggNOG" id="arCOG04064">
    <property type="taxonomic scope" value="Archaea"/>
</dbReference>
<evidence type="ECO:0000256" key="1">
    <source>
        <dbReference type="ARBA" id="ARBA00004127"/>
    </source>
</evidence>
<dbReference type="GO" id="GO:0004222">
    <property type="term" value="F:metalloendopeptidase activity"/>
    <property type="evidence" value="ECO:0007669"/>
    <property type="project" value="InterPro"/>
</dbReference>
<dbReference type="GO" id="GO:0016020">
    <property type="term" value="C:membrane"/>
    <property type="evidence" value="ECO:0007669"/>
    <property type="project" value="InterPro"/>
</dbReference>
<evidence type="ECO:0000259" key="6">
    <source>
        <dbReference type="Pfam" id="PF02163"/>
    </source>
</evidence>
<dbReference type="PANTHER" id="PTHR13325">
    <property type="entry name" value="PROTEASE M50 MEMBRANE-BOUND TRANSCRIPTION FACTOR SITE 2 PROTEASE"/>
    <property type="match status" value="1"/>
</dbReference>
<feature type="transmembrane region" description="Helical" evidence="5">
    <location>
        <begin position="355"/>
        <end position="376"/>
    </location>
</feature>
<dbReference type="PRINTS" id="PR01000">
    <property type="entry name" value="SREBPS2PTASE"/>
</dbReference>
<evidence type="ECO:0000256" key="5">
    <source>
        <dbReference type="SAM" id="Phobius"/>
    </source>
</evidence>
<feature type="transmembrane region" description="Helical" evidence="5">
    <location>
        <begin position="183"/>
        <end position="212"/>
    </location>
</feature>
<feature type="transmembrane region" description="Helical" evidence="5">
    <location>
        <begin position="60"/>
        <end position="83"/>
    </location>
</feature>
<evidence type="ECO:0000256" key="4">
    <source>
        <dbReference type="ARBA" id="ARBA00023136"/>
    </source>
</evidence>
<dbReference type="SUPFAM" id="SSF50156">
    <property type="entry name" value="PDZ domain-like"/>
    <property type="match status" value="1"/>
</dbReference>
<keyword evidence="2 5" id="KW-0812">Transmembrane</keyword>
<dbReference type="InterPro" id="IPR008915">
    <property type="entry name" value="Peptidase_M50"/>
</dbReference>
<dbReference type="InterPro" id="IPR001193">
    <property type="entry name" value="MBTPS2"/>
</dbReference>
<keyword evidence="4 5" id="KW-0472">Membrane</keyword>
<organism evidence="7 8">
    <name type="scientific">Hyperthermus butylicus (strain DSM 5456 / JCM 9403 / PLM1-5)</name>
    <dbReference type="NCBI Taxonomy" id="415426"/>
    <lineage>
        <taxon>Archaea</taxon>
        <taxon>Thermoproteota</taxon>
        <taxon>Thermoprotei</taxon>
        <taxon>Desulfurococcales</taxon>
        <taxon>Pyrodictiaceae</taxon>
        <taxon>Hyperthermus</taxon>
    </lineage>
</organism>
<dbReference type="HOGENOM" id="CLU_042134_1_0_2"/>
<name>A2BL79_HYPBU</name>
<evidence type="ECO:0000313" key="7">
    <source>
        <dbReference type="EMBL" id="ABM80740.1"/>
    </source>
</evidence>
<evidence type="ECO:0000256" key="3">
    <source>
        <dbReference type="ARBA" id="ARBA00022989"/>
    </source>
</evidence>
<comment type="subcellular location">
    <subcellularLocation>
        <location evidence="1">Endomembrane system</location>
        <topology evidence="1">Multi-pass membrane protein</topology>
    </subcellularLocation>
</comment>
<dbReference type="GO" id="GO:0012505">
    <property type="term" value="C:endomembrane system"/>
    <property type="evidence" value="ECO:0007669"/>
    <property type="project" value="UniProtKB-SubCell"/>
</dbReference>
<dbReference type="KEGG" id="hbu:Hbut_0891"/>
<dbReference type="EnsemblBacteria" id="ABM80740">
    <property type="protein sequence ID" value="ABM80740"/>
    <property type="gene ID" value="Hbut_0891"/>
</dbReference>
<dbReference type="GO" id="GO:0031293">
    <property type="term" value="P:membrane protein intracellular domain proteolysis"/>
    <property type="evidence" value="ECO:0007669"/>
    <property type="project" value="TreeGrafter"/>
</dbReference>
<protein>
    <submittedName>
        <fullName evidence="7">Peptidase</fullName>
    </submittedName>
</protein>
<keyword evidence="3 5" id="KW-1133">Transmembrane helix</keyword>
<accession>A2BL79</accession>
<evidence type="ECO:0000256" key="2">
    <source>
        <dbReference type="ARBA" id="ARBA00022692"/>
    </source>
</evidence>
<dbReference type="GO" id="GO:0005737">
    <property type="term" value="C:cytoplasm"/>
    <property type="evidence" value="ECO:0007669"/>
    <property type="project" value="TreeGrafter"/>
</dbReference>
<dbReference type="GeneID" id="4782555"/>
<dbReference type="AlphaFoldDB" id="A2BL79"/>
<dbReference type="Pfam" id="PF02163">
    <property type="entry name" value="Peptidase_M50"/>
    <property type="match status" value="1"/>
</dbReference>
<dbReference type="RefSeq" id="WP_011822058.1">
    <property type="nucleotide sequence ID" value="NC_008818.1"/>
</dbReference>
<dbReference type="Gene3D" id="2.30.42.10">
    <property type="match status" value="1"/>
</dbReference>
<dbReference type="InterPro" id="IPR036034">
    <property type="entry name" value="PDZ_sf"/>
</dbReference>
<dbReference type="PANTHER" id="PTHR13325:SF3">
    <property type="entry name" value="MEMBRANE-BOUND TRANSCRIPTION FACTOR SITE-2 PROTEASE"/>
    <property type="match status" value="1"/>
</dbReference>
<dbReference type="EMBL" id="CP000493">
    <property type="protein sequence ID" value="ABM80740.1"/>
    <property type="molecule type" value="Genomic_DNA"/>
</dbReference>
<reference evidence="7 8" key="1">
    <citation type="journal article" date="2007" name="Archaea">
        <title>The genome of Hyperthermus butylicus: a sulfur-reducing, peptide fermenting, neutrophilic Crenarchaeote growing up to 108 degrees C.</title>
        <authorList>
            <person name="Brugger K."/>
            <person name="Chen L."/>
            <person name="Stark M."/>
            <person name="Zibat A."/>
            <person name="Redder P."/>
            <person name="Ruepp A."/>
            <person name="Awayez M."/>
            <person name="She Q."/>
            <person name="Garrett R.A."/>
            <person name="Klenk H.P."/>
        </authorList>
    </citation>
    <scope>NUCLEOTIDE SEQUENCE [LARGE SCALE GENOMIC DNA]</scope>
    <source>
        <strain evidence="8">DSM 5456 / JCM 9403 / PLM1-5</strain>
    </source>
</reference>